<protein>
    <submittedName>
        <fullName evidence="1">Uncharacterized protein</fullName>
    </submittedName>
</protein>
<keyword evidence="2" id="KW-1185">Reference proteome</keyword>
<evidence type="ECO:0000313" key="2">
    <source>
        <dbReference type="Proteomes" id="UP001057402"/>
    </source>
</evidence>
<dbReference type="EMBL" id="CM042886">
    <property type="protein sequence ID" value="KAI4340000.1"/>
    <property type="molecule type" value="Genomic_DNA"/>
</dbReference>
<dbReference type="Proteomes" id="UP001057402">
    <property type="component" value="Chromosome 7"/>
</dbReference>
<name>A0ACB9NTN6_9MYRT</name>
<proteinExistence type="predicted"/>
<accession>A0ACB9NTN6</accession>
<comment type="caution">
    <text evidence="1">The sequence shown here is derived from an EMBL/GenBank/DDBJ whole genome shotgun (WGS) entry which is preliminary data.</text>
</comment>
<evidence type="ECO:0000313" key="1">
    <source>
        <dbReference type="EMBL" id="KAI4340000.1"/>
    </source>
</evidence>
<gene>
    <name evidence="1" type="ORF">MLD38_024881</name>
</gene>
<sequence>MDSRSVVDMIEESSRAHFSGLHLNGSQHAGVRDRGSVVNVAESVLKQPFVIGVAGGAASGKTTVCDMIIQQLHDQRVVLVNQDSFYYKLSEEELARVNEYNFDHPDAFDTEQLLSSMYQLKRGQAVDIPLYDFKTYKNDVNLPRRVNPSDVILLEGILVFQDARVRDLMNMKIFVDTDADVRLARRIRRDTLEKGRDIASVLDQYSKFVKPAFDDFILPTKKYADIVIPRGGDNHVAVDLIVQHIRTKLGQHDLCKIYPNLHVIQSTFQIRGMHTLIRDCQTTKHDFVFYADRLIRLVVEHGLGHLPFTEKQVITPTDSVYIGVDFCKRLCGVSVIRSGESMENALRACCKGIKIGKILIHREGDNGQHLIYEKLPQDIAERHVLLLDPILGTGNSAVQAISLLIRKGVPESNIIFLNLISAPQGVHVVCKAFPRIKIMTSEIEAGLNEDYRVVPGMGEFGDRYFGTDDDDHPVKAPSSQ</sequence>
<organism evidence="1 2">
    <name type="scientific">Melastoma candidum</name>
    <dbReference type="NCBI Taxonomy" id="119954"/>
    <lineage>
        <taxon>Eukaryota</taxon>
        <taxon>Viridiplantae</taxon>
        <taxon>Streptophyta</taxon>
        <taxon>Embryophyta</taxon>
        <taxon>Tracheophyta</taxon>
        <taxon>Spermatophyta</taxon>
        <taxon>Magnoliopsida</taxon>
        <taxon>eudicotyledons</taxon>
        <taxon>Gunneridae</taxon>
        <taxon>Pentapetalae</taxon>
        <taxon>rosids</taxon>
        <taxon>malvids</taxon>
        <taxon>Myrtales</taxon>
        <taxon>Melastomataceae</taxon>
        <taxon>Melastomatoideae</taxon>
        <taxon>Melastomateae</taxon>
        <taxon>Melastoma</taxon>
    </lineage>
</organism>
<reference evidence="2" key="1">
    <citation type="journal article" date="2023" name="Front. Plant Sci.">
        <title>Chromosomal-level genome assembly of Melastoma candidum provides insights into trichome evolution.</title>
        <authorList>
            <person name="Zhong Y."/>
            <person name="Wu W."/>
            <person name="Sun C."/>
            <person name="Zou P."/>
            <person name="Liu Y."/>
            <person name="Dai S."/>
            <person name="Zhou R."/>
        </authorList>
    </citation>
    <scope>NUCLEOTIDE SEQUENCE [LARGE SCALE GENOMIC DNA]</scope>
</reference>